<dbReference type="GO" id="GO:0005886">
    <property type="term" value="C:plasma membrane"/>
    <property type="evidence" value="ECO:0007669"/>
    <property type="project" value="UniProtKB-SubCell"/>
</dbReference>
<evidence type="ECO:0000256" key="3">
    <source>
        <dbReference type="ARBA" id="ARBA00022475"/>
    </source>
</evidence>
<accession>A0A1M6QN17</accession>
<evidence type="ECO:0000256" key="7">
    <source>
        <dbReference type="ARBA" id="ARBA00022989"/>
    </source>
</evidence>
<feature type="transmembrane region" description="Helical" evidence="9">
    <location>
        <begin position="147"/>
        <end position="166"/>
    </location>
</feature>
<evidence type="ECO:0000256" key="2">
    <source>
        <dbReference type="ARBA" id="ARBA00022448"/>
    </source>
</evidence>
<name>A0A1M6QN17_9FIRM</name>
<keyword evidence="6 9" id="KW-0812">Transmembrane</keyword>
<feature type="transmembrane region" description="Helical" evidence="9">
    <location>
        <begin position="78"/>
        <end position="104"/>
    </location>
</feature>
<evidence type="ECO:0000256" key="6">
    <source>
        <dbReference type="ARBA" id="ARBA00022692"/>
    </source>
</evidence>
<comment type="subcellular location">
    <subcellularLocation>
        <location evidence="1">Cell membrane</location>
        <topology evidence="1">Multi-pass membrane protein</topology>
    </subcellularLocation>
</comment>
<reference evidence="11" key="1">
    <citation type="submission" date="2016-11" db="EMBL/GenBank/DDBJ databases">
        <authorList>
            <person name="Varghese N."/>
            <person name="Submissions S."/>
        </authorList>
    </citation>
    <scope>NUCLEOTIDE SEQUENCE [LARGE SCALE GENOMIC DNA]</scope>
    <source>
        <strain evidence="11">DSM 14826</strain>
    </source>
</reference>
<sequence length="244" mass="27054">MKFFLAAFVSAITYIDATAVGQTMISRPIVSAPIIGLIFGDLQTGILVGVLLELLWIGTLPIGATVPPESTFAAVNTVAIAVLTGFTDISSLVLIFILLIPFVYLASFLEDKIRSKNNRLTIMAEKVIEEGRLDKLVLLHFLGLSRFFIKTFVISLIAVLIGYYSIPPIHQALPQSLYNTLQIGGKILPILGVAVVIDLLINKRNWFFLFLGFLLGLLKINLWILVIISLIVIFYLLYKKEGRF</sequence>
<keyword evidence="2" id="KW-0813">Transport</keyword>
<evidence type="ECO:0000313" key="11">
    <source>
        <dbReference type="Proteomes" id="UP000243547"/>
    </source>
</evidence>
<keyword evidence="5" id="KW-0598">Phosphotransferase system</keyword>
<keyword evidence="4" id="KW-0762">Sugar transport</keyword>
<dbReference type="Pfam" id="PF03609">
    <property type="entry name" value="EII-Sor"/>
    <property type="match status" value="1"/>
</dbReference>
<evidence type="ECO:0000256" key="9">
    <source>
        <dbReference type="SAM" id="Phobius"/>
    </source>
</evidence>
<feature type="transmembrane region" description="Helical" evidence="9">
    <location>
        <begin position="45"/>
        <end position="66"/>
    </location>
</feature>
<dbReference type="GO" id="GO:0009401">
    <property type="term" value="P:phosphoenolpyruvate-dependent sugar phosphotransferase system"/>
    <property type="evidence" value="ECO:0007669"/>
    <property type="project" value="UniProtKB-KW"/>
</dbReference>
<gene>
    <name evidence="10" type="ORF">SAMN02745227_01803</name>
</gene>
<evidence type="ECO:0000256" key="8">
    <source>
        <dbReference type="ARBA" id="ARBA00023136"/>
    </source>
</evidence>
<evidence type="ECO:0000256" key="1">
    <source>
        <dbReference type="ARBA" id="ARBA00004651"/>
    </source>
</evidence>
<feature type="transmembrane region" description="Helical" evidence="9">
    <location>
        <begin position="178"/>
        <end position="201"/>
    </location>
</feature>
<dbReference type="AlphaFoldDB" id="A0A1M6QN17"/>
<proteinExistence type="predicted"/>
<evidence type="ECO:0000256" key="4">
    <source>
        <dbReference type="ARBA" id="ARBA00022597"/>
    </source>
</evidence>
<keyword evidence="3" id="KW-1003">Cell membrane</keyword>
<dbReference type="InterPro" id="IPR004700">
    <property type="entry name" value="PTS_IIC_man"/>
</dbReference>
<dbReference type="EMBL" id="FRAI01000022">
    <property type="protein sequence ID" value="SHK21555.1"/>
    <property type="molecule type" value="Genomic_DNA"/>
</dbReference>
<keyword evidence="10" id="KW-0808">Transferase</keyword>
<evidence type="ECO:0000256" key="5">
    <source>
        <dbReference type="ARBA" id="ARBA00022683"/>
    </source>
</evidence>
<feature type="transmembrane region" description="Helical" evidence="9">
    <location>
        <begin position="207"/>
        <end position="238"/>
    </location>
</feature>
<dbReference type="STRING" id="1120989.SAMN02745227_01803"/>
<protein>
    <submittedName>
        <fullName evidence="10">Phosphotransferase system, mannose/fructose/N-acetylgalactosamine-specific component IIC</fullName>
    </submittedName>
</protein>
<keyword evidence="11" id="KW-1185">Reference proteome</keyword>
<dbReference type="PROSITE" id="PS51106">
    <property type="entry name" value="PTS_EIIC_TYPE_4"/>
    <property type="match status" value="1"/>
</dbReference>
<dbReference type="GO" id="GO:0016740">
    <property type="term" value="F:transferase activity"/>
    <property type="evidence" value="ECO:0007669"/>
    <property type="project" value="UniProtKB-KW"/>
</dbReference>
<organism evidence="10 11">
    <name type="scientific">Anaerobranca californiensis DSM 14826</name>
    <dbReference type="NCBI Taxonomy" id="1120989"/>
    <lineage>
        <taxon>Bacteria</taxon>
        <taxon>Bacillati</taxon>
        <taxon>Bacillota</taxon>
        <taxon>Clostridia</taxon>
        <taxon>Eubacteriales</taxon>
        <taxon>Proteinivoracaceae</taxon>
        <taxon>Anaerobranca</taxon>
    </lineage>
</organism>
<keyword evidence="8 9" id="KW-0472">Membrane</keyword>
<dbReference type="Proteomes" id="UP000243547">
    <property type="component" value="Unassembled WGS sequence"/>
</dbReference>
<keyword evidence="7 9" id="KW-1133">Transmembrane helix</keyword>
<evidence type="ECO:0000313" key="10">
    <source>
        <dbReference type="EMBL" id="SHK21555.1"/>
    </source>
</evidence>